<comment type="caution">
    <text evidence="1">The sequence shown here is derived from an EMBL/GenBank/DDBJ whole genome shotgun (WGS) entry which is preliminary data.</text>
</comment>
<name>A0A814TWP4_9BILA</name>
<keyword evidence="4" id="KW-1185">Reference proteome</keyword>
<proteinExistence type="predicted"/>
<evidence type="ECO:0000313" key="4">
    <source>
        <dbReference type="Proteomes" id="UP000663870"/>
    </source>
</evidence>
<accession>A0A814TWP4</accession>
<evidence type="ECO:0000313" key="2">
    <source>
        <dbReference type="EMBL" id="CAF1420148.1"/>
    </source>
</evidence>
<evidence type="ECO:0000313" key="3">
    <source>
        <dbReference type="Proteomes" id="UP000663854"/>
    </source>
</evidence>
<gene>
    <name evidence="2" type="ORF">JXQ802_LOCUS35802</name>
    <name evidence="1" type="ORF">PYM288_LOCUS23099</name>
</gene>
<dbReference type="Proteomes" id="UP000663870">
    <property type="component" value="Unassembled WGS sequence"/>
</dbReference>
<evidence type="ECO:0000313" key="1">
    <source>
        <dbReference type="EMBL" id="CAF1167826.1"/>
    </source>
</evidence>
<protein>
    <submittedName>
        <fullName evidence="1">Uncharacterized protein</fullName>
    </submittedName>
</protein>
<reference evidence="1" key="1">
    <citation type="submission" date="2021-02" db="EMBL/GenBank/DDBJ databases">
        <authorList>
            <person name="Nowell W R."/>
        </authorList>
    </citation>
    <scope>NUCLEOTIDE SEQUENCE</scope>
</reference>
<organism evidence="1 3">
    <name type="scientific">Rotaria sordida</name>
    <dbReference type="NCBI Taxonomy" id="392033"/>
    <lineage>
        <taxon>Eukaryota</taxon>
        <taxon>Metazoa</taxon>
        <taxon>Spiralia</taxon>
        <taxon>Gnathifera</taxon>
        <taxon>Rotifera</taxon>
        <taxon>Eurotatoria</taxon>
        <taxon>Bdelloidea</taxon>
        <taxon>Philodinida</taxon>
        <taxon>Philodinidae</taxon>
        <taxon>Rotaria</taxon>
    </lineage>
</organism>
<dbReference type="AlphaFoldDB" id="A0A814TWP4"/>
<sequence length="107" mass="12310">MDDLYQLMQSRDVNILQKKFGGIKGLETKLKTNLLTGLTYNRNDMRARRKAFGEPELQRRGTDKFPYLLAGSYIQDGDGKLLVLAVGEHTQYNSLRCLCEHHYIFIG</sequence>
<dbReference type="EMBL" id="CAJNOL010001796">
    <property type="protein sequence ID" value="CAF1420148.1"/>
    <property type="molecule type" value="Genomic_DNA"/>
</dbReference>
<dbReference type="EMBL" id="CAJNOH010001042">
    <property type="protein sequence ID" value="CAF1167826.1"/>
    <property type="molecule type" value="Genomic_DNA"/>
</dbReference>
<dbReference type="Proteomes" id="UP000663854">
    <property type="component" value="Unassembled WGS sequence"/>
</dbReference>